<dbReference type="AlphaFoldDB" id="A0A095TS04"/>
<name>A0A095TS04_9GAMM</name>
<reference evidence="2 3" key="1">
    <citation type="submission" date="2012-09" db="EMBL/GenBank/DDBJ databases">
        <title>Genome Sequence of alkane-degrading Bacterium Alcanivorax sp. 19-m-6.</title>
        <authorList>
            <person name="Lai Q."/>
            <person name="Shao Z."/>
        </authorList>
    </citation>
    <scope>NUCLEOTIDE SEQUENCE [LARGE SCALE GENOMIC DNA]</scope>
    <source>
        <strain evidence="2 3">19-m-6</strain>
    </source>
</reference>
<dbReference type="Proteomes" id="UP000029444">
    <property type="component" value="Unassembled WGS sequence"/>
</dbReference>
<organism evidence="2 3">
    <name type="scientific">Alcanivorax nanhaiticus</name>
    <dbReference type="NCBI Taxonomy" id="1177154"/>
    <lineage>
        <taxon>Bacteria</taxon>
        <taxon>Pseudomonadati</taxon>
        <taxon>Pseudomonadota</taxon>
        <taxon>Gammaproteobacteria</taxon>
        <taxon>Oceanospirillales</taxon>
        <taxon>Alcanivoracaceae</taxon>
        <taxon>Alcanivorax</taxon>
    </lineage>
</organism>
<comment type="caution">
    <text evidence="2">The sequence shown here is derived from an EMBL/GenBank/DDBJ whole genome shotgun (WGS) entry which is preliminary data.</text>
</comment>
<evidence type="ECO:0008006" key="4">
    <source>
        <dbReference type="Google" id="ProtNLM"/>
    </source>
</evidence>
<dbReference type="OrthoDB" id="5724405at2"/>
<keyword evidence="3" id="KW-1185">Reference proteome</keyword>
<feature type="region of interest" description="Disordered" evidence="1">
    <location>
        <begin position="559"/>
        <end position="591"/>
    </location>
</feature>
<sequence length="591" mass="65894">MEQPAQTVRLKLPEQDLPHLTVGADQPKKLQQWVEALPIMNMGETARQLYEFIQELNRLQLDSRQRFQLLEIIRPSILLVCDSLQKHYLNQALVLPEKARRVASLAQALQGHLANGYKLVAVRGMRKVKDKVVRRVVATAIHRAITALGDTLLRCYQLYFSCPRHLWLELHQLYLLAEVNGIDTLALQEEGERETNVQTAYARCLLLSTAKPNQLRQQELALVYRATEEWAGLVAIREASSSDDLFVFDLQADRPPIYRTHASQVTEGWRYIDSLRLVEAIAACRRDPEDATLGLPSAMDEGLLDHLQQVWGALTERAFKRMPESGEIELCFGLVGVHYFLSGRTPFEAMVERGSLSIGGEGDNLFLNNIQITAKGKQDESDPWAKAYQSDYAAGESIDMDSLAGSSRTEIKLPESYHCQKVNASPGGYCLSWQGNTPSLLRTGELLALRDQTHSQWMLAVIRWVTQLPNHGAQFGVELLAPGGRPVAARALRKQGQDSDYMRAILLPELSAVGQPATLLLPTVGFNEGVKVELVEGGEASRVQLLRRVQGMSGFSQYPFRDLATPEPTKVATSDSADGDDDELDSIWSSL</sequence>
<gene>
    <name evidence="2" type="ORF">Y5S_01577</name>
</gene>
<protein>
    <recommendedName>
        <fullName evidence="4">Molecular chaperone</fullName>
    </recommendedName>
</protein>
<dbReference type="RefSeq" id="WP_035232042.1">
    <property type="nucleotide sequence ID" value="NZ_ARXV01000005.1"/>
</dbReference>
<evidence type="ECO:0000313" key="3">
    <source>
        <dbReference type="Proteomes" id="UP000029444"/>
    </source>
</evidence>
<evidence type="ECO:0000313" key="2">
    <source>
        <dbReference type="EMBL" id="KGD65143.1"/>
    </source>
</evidence>
<dbReference type="EMBL" id="ARXV01000005">
    <property type="protein sequence ID" value="KGD65143.1"/>
    <property type="molecule type" value="Genomic_DNA"/>
</dbReference>
<proteinExistence type="predicted"/>
<evidence type="ECO:0000256" key="1">
    <source>
        <dbReference type="SAM" id="MobiDB-lite"/>
    </source>
</evidence>
<accession>A0A095TS04</accession>
<dbReference type="PATRIC" id="fig|1177154.3.peg.1605"/>
<dbReference type="eggNOG" id="ENOG502Z85G">
    <property type="taxonomic scope" value="Bacteria"/>
</dbReference>
<dbReference type="STRING" id="1177154.Y5S_01577"/>